<proteinExistence type="predicted"/>
<organism evidence="1">
    <name type="scientific">uncultured marine thaumarchaeote KM3_67_B11</name>
    <dbReference type="NCBI Taxonomy" id="1456234"/>
    <lineage>
        <taxon>Archaea</taxon>
        <taxon>Nitrososphaerota</taxon>
        <taxon>environmental samples</taxon>
    </lineage>
</organism>
<protein>
    <submittedName>
        <fullName evidence="1">Uncharacterized protein</fullName>
    </submittedName>
</protein>
<sequence length="139" mass="15842">MSTLIYGKVRNMPKPGFKSLSLSAAVYDKFNQTYQKNKDELTMKGVNSFTGYVTYLLEDVMKKDKTFARYAPKLEKVSVDADRIILKDNIKNRIAEVAIQNGELYCQLCEEKDCVHVGYVFGLPDVYEVLNAKGIKQIK</sequence>
<name>A0A075HJ73_9ARCH</name>
<evidence type="ECO:0000313" key="1">
    <source>
        <dbReference type="EMBL" id="AIF14447.1"/>
    </source>
</evidence>
<dbReference type="AlphaFoldDB" id="A0A075HJ73"/>
<reference evidence="1" key="1">
    <citation type="journal article" date="2014" name="Genome Biol. Evol.">
        <title>Pangenome evidence for extensive interdomain horizontal transfer affecting lineage core and shell genes in uncultured planktonic thaumarchaeota and euryarchaeota.</title>
        <authorList>
            <person name="Deschamps P."/>
            <person name="Zivanovic Y."/>
            <person name="Moreira D."/>
            <person name="Rodriguez-Valera F."/>
            <person name="Lopez-Garcia P."/>
        </authorList>
    </citation>
    <scope>NUCLEOTIDE SEQUENCE</scope>
</reference>
<dbReference type="EMBL" id="KF901001">
    <property type="protein sequence ID" value="AIF14447.1"/>
    <property type="molecule type" value="Genomic_DNA"/>
</dbReference>
<accession>A0A075HJ73</accession>